<evidence type="ECO:0000259" key="2">
    <source>
        <dbReference type="Pfam" id="PF17396"/>
    </source>
</evidence>
<dbReference type="Pfam" id="PF07755">
    <property type="entry name" value="DUF1611"/>
    <property type="match status" value="1"/>
</dbReference>
<dbReference type="InterPro" id="IPR035402">
    <property type="entry name" value="DgcN-like_N"/>
</dbReference>
<dbReference type="Pfam" id="PF17396">
    <property type="entry name" value="DUF1611_N"/>
    <property type="match status" value="1"/>
</dbReference>
<reference evidence="3" key="1">
    <citation type="submission" date="2020-07" db="EMBL/GenBank/DDBJ databases">
        <title>Huge and variable diversity of episymbiotic CPR bacteria and DPANN archaea in groundwater ecosystems.</title>
        <authorList>
            <person name="He C.Y."/>
            <person name="Keren R."/>
            <person name="Whittaker M."/>
            <person name="Farag I.F."/>
            <person name="Doudna J."/>
            <person name="Cate J.H.D."/>
            <person name="Banfield J.F."/>
        </authorList>
    </citation>
    <scope>NUCLEOTIDE SEQUENCE</scope>
    <source>
        <strain evidence="3">NC_groundwater_1813_Pr3_B-0.1um_71_17</strain>
    </source>
</reference>
<dbReference type="PANTHER" id="PTHR40690:SF1">
    <property type="entry name" value="DUF1611 DOMAIN-CONTAINING PROTEIN"/>
    <property type="match status" value="1"/>
</dbReference>
<proteinExistence type="predicted"/>
<evidence type="ECO:0000259" key="1">
    <source>
        <dbReference type="Pfam" id="PF07755"/>
    </source>
</evidence>
<dbReference type="InterPro" id="IPR011669">
    <property type="entry name" value="DgcN-like"/>
</dbReference>
<dbReference type="EMBL" id="JACRIW010000121">
    <property type="protein sequence ID" value="MBI5171149.1"/>
    <property type="molecule type" value="Genomic_DNA"/>
</dbReference>
<evidence type="ECO:0000313" key="4">
    <source>
        <dbReference type="Proteomes" id="UP000696931"/>
    </source>
</evidence>
<dbReference type="PIRSF" id="PIRSF026760">
    <property type="entry name" value="UCP026760"/>
    <property type="match status" value="1"/>
</dbReference>
<dbReference type="SUPFAM" id="SSF52540">
    <property type="entry name" value="P-loop containing nucleoside triphosphate hydrolases"/>
    <property type="match status" value="1"/>
</dbReference>
<organism evidence="3 4">
    <name type="scientific">Eiseniibacteriota bacterium</name>
    <dbReference type="NCBI Taxonomy" id="2212470"/>
    <lineage>
        <taxon>Bacteria</taxon>
        <taxon>Candidatus Eiseniibacteriota</taxon>
    </lineage>
</organism>
<gene>
    <name evidence="3" type="ORF">HZA61_16805</name>
</gene>
<dbReference type="PANTHER" id="PTHR40690">
    <property type="entry name" value="GLL3100 PROTEIN"/>
    <property type="match status" value="1"/>
</dbReference>
<dbReference type="InterPro" id="IPR027417">
    <property type="entry name" value="P-loop_NTPase"/>
</dbReference>
<comment type="caution">
    <text evidence="3">The sequence shown here is derived from an EMBL/GenBank/DDBJ whole genome shotgun (WGS) entry which is preliminary data.</text>
</comment>
<feature type="domain" description="D-glutamate N-acetyltransferase-like C-terminal" evidence="1">
    <location>
        <begin position="141"/>
        <end position="342"/>
    </location>
</feature>
<feature type="domain" description="D-glutamate N-acetyltransferase-like N-terminal" evidence="2">
    <location>
        <begin position="42"/>
        <end position="135"/>
    </location>
</feature>
<dbReference type="AlphaFoldDB" id="A0A933WCC8"/>
<sequence>MLGKTRRLALLAEGCFNATDAKSAVGVLRYRGSEVVAVIDSTRAGRTAQACAGVGGDVPVVANLEAAAAFEPDTLLIGIAPQGGALPASWRAVVAEALLRGMDVIAGLHTFLADDPELATLAAAKGCALIDVRRPPAARSVATRRAASVDALVVLTVGSDCNVGKMTTALELRAALQEMGVKAAFVATGQTGIFVADRGVAIDAVVSDFVAGAVEDLVVEAARDAEVVLVEGQGSIHHPGYSGVSLALLHGACPDAMILCHQSGRTHLKTGDAGPAPRIRSLIEIVRDHERAASWMAPARVLGLSLNTCSLDDAEAKRAVEHEAHRTGLPVTDPVRYGAQPLAAAIVRRLEERRRRAASA</sequence>
<dbReference type="Gene3D" id="3.40.50.720">
    <property type="entry name" value="NAD(P)-binding Rossmann-like Domain"/>
    <property type="match status" value="1"/>
</dbReference>
<protein>
    <submittedName>
        <fullName evidence="3">DUF1611 domain-containing protein</fullName>
    </submittedName>
</protein>
<dbReference type="InterPro" id="IPR035086">
    <property type="entry name" value="DgcN-like_C"/>
</dbReference>
<dbReference type="Gene3D" id="3.40.50.300">
    <property type="entry name" value="P-loop containing nucleotide triphosphate hydrolases"/>
    <property type="match status" value="1"/>
</dbReference>
<name>A0A933WCC8_UNCEI</name>
<accession>A0A933WCC8</accession>
<evidence type="ECO:0000313" key="3">
    <source>
        <dbReference type="EMBL" id="MBI5171149.1"/>
    </source>
</evidence>
<dbReference type="Proteomes" id="UP000696931">
    <property type="component" value="Unassembled WGS sequence"/>
</dbReference>